<keyword evidence="2" id="KW-1185">Reference proteome</keyword>
<organism evidence="1 2">
    <name type="scientific">Eumeta variegata</name>
    <name type="common">Bagworm moth</name>
    <name type="synonym">Eumeta japonica</name>
    <dbReference type="NCBI Taxonomy" id="151549"/>
    <lineage>
        <taxon>Eukaryota</taxon>
        <taxon>Metazoa</taxon>
        <taxon>Ecdysozoa</taxon>
        <taxon>Arthropoda</taxon>
        <taxon>Hexapoda</taxon>
        <taxon>Insecta</taxon>
        <taxon>Pterygota</taxon>
        <taxon>Neoptera</taxon>
        <taxon>Endopterygota</taxon>
        <taxon>Lepidoptera</taxon>
        <taxon>Glossata</taxon>
        <taxon>Ditrysia</taxon>
        <taxon>Tineoidea</taxon>
        <taxon>Psychidae</taxon>
        <taxon>Oiketicinae</taxon>
        <taxon>Eumeta</taxon>
    </lineage>
</organism>
<sequence length="97" mass="10464">MTALYAVVLAEKPTLLALDLTFNRPYSNIHPSTFPIILVMMLTQAGRPEGAQCQQALMSYVLADAARGIGGARHVRSSARPLVHNSSLGLHQLPITI</sequence>
<evidence type="ECO:0000313" key="2">
    <source>
        <dbReference type="Proteomes" id="UP000299102"/>
    </source>
</evidence>
<protein>
    <submittedName>
        <fullName evidence="1">Uncharacterized protein</fullName>
    </submittedName>
</protein>
<reference evidence="1 2" key="1">
    <citation type="journal article" date="2019" name="Commun. Biol.">
        <title>The bagworm genome reveals a unique fibroin gene that provides high tensile strength.</title>
        <authorList>
            <person name="Kono N."/>
            <person name="Nakamura H."/>
            <person name="Ohtoshi R."/>
            <person name="Tomita M."/>
            <person name="Numata K."/>
            <person name="Arakawa K."/>
        </authorList>
    </citation>
    <scope>NUCLEOTIDE SEQUENCE [LARGE SCALE GENOMIC DNA]</scope>
</reference>
<dbReference type="EMBL" id="BGZK01000396">
    <property type="protein sequence ID" value="GBP41272.1"/>
    <property type="molecule type" value="Genomic_DNA"/>
</dbReference>
<dbReference type="AlphaFoldDB" id="A0A4C1VSD4"/>
<evidence type="ECO:0000313" key="1">
    <source>
        <dbReference type="EMBL" id="GBP41272.1"/>
    </source>
</evidence>
<name>A0A4C1VSD4_EUMVA</name>
<accession>A0A4C1VSD4</accession>
<comment type="caution">
    <text evidence="1">The sequence shown here is derived from an EMBL/GenBank/DDBJ whole genome shotgun (WGS) entry which is preliminary data.</text>
</comment>
<dbReference type="Proteomes" id="UP000299102">
    <property type="component" value="Unassembled WGS sequence"/>
</dbReference>
<proteinExistence type="predicted"/>
<gene>
    <name evidence="1" type="ORF">EVAR_32999_1</name>
</gene>